<dbReference type="EMBL" id="AECZ01000037">
    <property type="protein sequence ID" value="EFL49625.1"/>
    <property type="molecule type" value="Genomic_DNA"/>
</dbReference>
<dbReference type="InterPro" id="IPR037522">
    <property type="entry name" value="HD_GYP_dom"/>
</dbReference>
<dbReference type="STRING" id="596151.DesfrDRAFT_3615"/>
<evidence type="ECO:0000313" key="4">
    <source>
        <dbReference type="Proteomes" id="UP000006250"/>
    </source>
</evidence>
<dbReference type="eggNOG" id="COG2206">
    <property type="taxonomic scope" value="Bacteria"/>
</dbReference>
<dbReference type="SUPFAM" id="SSF109604">
    <property type="entry name" value="HD-domain/PDEase-like"/>
    <property type="match status" value="1"/>
</dbReference>
<evidence type="ECO:0000256" key="1">
    <source>
        <dbReference type="SAM" id="MobiDB-lite"/>
    </source>
</evidence>
<feature type="region of interest" description="Disordered" evidence="1">
    <location>
        <begin position="334"/>
        <end position="359"/>
    </location>
</feature>
<dbReference type="AlphaFoldDB" id="E1K165"/>
<dbReference type="PANTHER" id="PTHR43155:SF2">
    <property type="entry name" value="CYCLIC DI-GMP PHOSPHODIESTERASE PA4108"/>
    <property type="match status" value="1"/>
</dbReference>
<dbReference type="Pfam" id="PF13487">
    <property type="entry name" value="HD_5"/>
    <property type="match status" value="1"/>
</dbReference>
<reference evidence="3 4" key="1">
    <citation type="submission" date="2010-08" db="EMBL/GenBank/DDBJ databases">
        <title>The draft genome of Desulfovibrio fructosovorans JJ.</title>
        <authorList>
            <consortium name="US DOE Joint Genome Institute (JGI-PGF)"/>
            <person name="Lucas S."/>
            <person name="Copeland A."/>
            <person name="Lapidus A."/>
            <person name="Cheng J.-F."/>
            <person name="Bruce D."/>
            <person name="Goodwin L."/>
            <person name="Pitluck S."/>
            <person name="Land M.L."/>
            <person name="Hauser L."/>
            <person name="Chang Y.-J."/>
            <person name="Jeffries C."/>
            <person name="Wall J.D."/>
            <person name="Stahl D.A."/>
            <person name="Arkin A.P."/>
            <person name="Dehal P."/>
            <person name="Stolyar S.M."/>
            <person name="Hazen T.C."/>
            <person name="Woyke T.J."/>
        </authorList>
    </citation>
    <scope>NUCLEOTIDE SEQUENCE [LARGE SCALE GENOMIC DNA]</scope>
    <source>
        <strain evidence="3 4">JJ</strain>
    </source>
</reference>
<dbReference type="SMART" id="SM00471">
    <property type="entry name" value="HDc"/>
    <property type="match status" value="1"/>
</dbReference>
<dbReference type="CDD" id="cd00077">
    <property type="entry name" value="HDc"/>
    <property type="match status" value="1"/>
</dbReference>
<dbReference type="GO" id="GO:0016787">
    <property type="term" value="F:hydrolase activity"/>
    <property type="evidence" value="ECO:0007669"/>
    <property type="project" value="UniProtKB-KW"/>
</dbReference>
<dbReference type="PROSITE" id="PS51832">
    <property type="entry name" value="HD_GYP"/>
    <property type="match status" value="1"/>
</dbReference>
<sequence>MKATESEDTLPSPELKSYFPVKTLSLRPWGNGRFSVYVRKGPRLVLYASRGAAFSKEQLARLRSTGTPTVYIHQGELRHYENYLRESLGELLLDESIPLAERAEVWHESAVSLAKCVLEEKLPHSVSRARFEQIGKLVRQTVGFLHDPGAVKNVARLVSKGYQEYQHGLAVMVLTSLMLMDRKGISEDLLVKVGVGALLHDVGKLGLAEGLLDRRPDTWTPEEEIQFRSHPALGVGLCVGLPLPPETLHCILFHHEQEDGRGFPAGLPAAGIPPYVKALGVCNIYDALTRACVWRPAYPPFEALRKMEARKETLDKGMFKRLIMILADAEILKENEQPAKETTPAPEPEAASKPSASNG</sequence>
<dbReference type="OrthoDB" id="9776628at2"/>
<dbReference type="RefSeq" id="WP_005996272.1">
    <property type="nucleotide sequence ID" value="NZ_AECZ01000037.1"/>
</dbReference>
<dbReference type="PANTHER" id="PTHR43155">
    <property type="entry name" value="CYCLIC DI-GMP PHOSPHODIESTERASE PA4108-RELATED"/>
    <property type="match status" value="1"/>
</dbReference>
<keyword evidence="4" id="KW-1185">Reference proteome</keyword>
<accession>E1K165</accession>
<name>E1K165_SOLFR</name>
<dbReference type="Gene3D" id="1.10.3210.10">
    <property type="entry name" value="Hypothetical protein af1432"/>
    <property type="match status" value="1"/>
</dbReference>
<organism evidence="3 4">
    <name type="scientific">Solidesulfovibrio fructosivorans JJ]</name>
    <dbReference type="NCBI Taxonomy" id="596151"/>
    <lineage>
        <taxon>Bacteria</taxon>
        <taxon>Pseudomonadati</taxon>
        <taxon>Thermodesulfobacteriota</taxon>
        <taxon>Desulfovibrionia</taxon>
        <taxon>Desulfovibrionales</taxon>
        <taxon>Desulfovibrionaceae</taxon>
        <taxon>Solidesulfovibrio</taxon>
    </lineage>
</organism>
<dbReference type="InterPro" id="IPR003607">
    <property type="entry name" value="HD/PDEase_dom"/>
</dbReference>
<comment type="caution">
    <text evidence="3">The sequence shown here is derived from an EMBL/GenBank/DDBJ whole genome shotgun (WGS) entry which is preliminary data.</text>
</comment>
<feature type="compositionally biased region" description="Low complexity" evidence="1">
    <location>
        <begin position="340"/>
        <end position="359"/>
    </location>
</feature>
<keyword evidence="3" id="KW-0378">Hydrolase</keyword>
<evidence type="ECO:0000313" key="3">
    <source>
        <dbReference type="EMBL" id="EFL49625.1"/>
    </source>
</evidence>
<evidence type="ECO:0000259" key="2">
    <source>
        <dbReference type="PROSITE" id="PS51832"/>
    </source>
</evidence>
<protein>
    <submittedName>
        <fullName evidence="3">Metal dependent phosphohydrolase</fullName>
    </submittedName>
</protein>
<gene>
    <name evidence="3" type="ORF">DesfrDRAFT_3615</name>
</gene>
<proteinExistence type="predicted"/>
<feature type="domain" description="HD-GYP" evidence="2">
    <location>
        <begin position="143"/>
        <end position="339"/>
    </location>
</feature>
<dbReference type="Proteomes" id="UP000006250">
    <property type="component" value="Unassembled WGS sequence"/>
</dbReference>